<dbReference type="SUPFAM" id="SSF63999">
    <property type="entry name" value="Thiamin pyrophosphokinase, catalytic domain"/>
    <property type="match status" value="1"/>
</dbReference>
<dbReference type="InterPro" id="IPR047795">
    <property type="entry name" value="Put_SteA-like"/>
</dbReference>
<evidence type="ECO:0000256" key="2">
    <source>
        <dbReference type="ARBA" id="ARBA00022741"/>
    </source>
</evidence>
<dbReference type="Pfam" id="PF04263">
    <property type="entry name" value="TPK_catalytic"/>
    <property type="match status" value="1"/>
</dbReference>
<dbReference type="NCBIfam" id="NF040608">
    <property type="entry name" value="division_SteA"/>
    <property type="match status" value="1"/>
</dbReference>
<dbReference type="Gene3D" id="3.40.50.10240">
    <property type="entry name" value="Thiamin pyrophosphokinase, catalytic domain"/>
    <property type="match status" value="1"/>
</dbReference>
<feature type="domain" description="Thiamin pyrophosphokinase catalytic" evidence="5">
    <location>
        <begin position="203"/>
        <end position="239"/>
    </location>
</feature>
<comment type="caution">
    <text evidence="6">The sequence shown here is derived from an EMBL/GenBank/DDBJ whole genome shotgun (WGS) entry which is preliminary data.</text>
</comment>
<gene>
    <name evidence="6" type="primary">steA</name>
    <name evidence="6" type="ORF">NV381_22120</name>
</gene>
<dbReference type="RefSeq" id="WP_258215460.1">
    <property type="nucleotide sequence ID" value="NZ_JANQBD010000017.1"/>
</dbReference>
<sequence length="344" mass="37756">MAVSKRHSLQHSKVTKGIAQADRLTKRLLMHISPGSVAVIHHDDLDELAADGLIQAGVRAVINAGQTMSGKTPGYGPLLLLKSGIPIVEIEPIWFPMILNHKELMINNDEIVVGDELIIPCNVFTIEKWLHLNTSAQNFLHEQLREFIDNTLAYAQLEKEVVLRPLQCLEMSTVLAGRHVLIVVRGREYKEDLAALSGYIRRQHPVLIGVDGGADALLEQGYVPDIIIGDMDSVSDSALHCGAELIVHAYNNGEAPGMERLEAMGLHAVSLSSYGTSEDMALLLSYDHQCEQIVTVGLHSSMYDFLEKGRQGMGSTILVRMKVGDKLTDAKGIARLTEAQRDSN</sequence>
<keyword evidence="1" id="KW-0808">Transferase</keyword>
<evidence type="ECO:0000256" key="3">
    <source>
        <dbReference type="ARBA" id="ARBA00022777"/>
    </source>
</evidence>
<proteinExistence type="predicted"/>
<dbReference type="Proteomes" id="UP001300012">
    <property type="component" value="Unassembled WGS sequence"/>
</dbReference>
<dbReference type="InterPro" id="IPR007371">
    <property type="entry name" value="TPK_catalytic"/>
</dbReference>
<accession>A0ABT1YL33</accession>
<evidence type="ECO:0000313" key="6">
    <source>
        <dbReference type="EMBL" id="MCR8633888.1"/>
    </source>
</evidence>
<keyword evidence="7" id="KW-1185">Reference proteome</keyword>
<dbReference type="InterPro" id="IPR036759">
    <property type="entry name" value="TPK_catalytic_sf"/>
</dbReference>
<reference evidence="6 7" key="1">
    <citation type="submission" date="2022-08" db="EMBL/GenBank/DDBJ databases">
        <title>Paenibacillus endoradicis sp. nov., Paenibacillus radicibacter sp. nov and Paenibacillus pararadicis sp. nov., three cold-adapted plant growth-promoting bacteria isolated from root of Larix gmelinii in Great Khingan.</title>
        <authorList>
            <person name="Xue H."/>
        </authorList>
    </citation>
    <scope>NUCLEOTIDE SEQUENCE [LARGE SCALE GENOMIC DNA]</scope>
    <source>
        <strain evidence="6 7">N5-1-1-5</strain>
    </source>
</reference>
<evidence type="ECO:0000256" key="1">
    <source>
        <dbReference type="ARBA" id="ARBA00022679"/>
    </source>
</evidence>
<evidence type="ECO:0000313" key="7">
    <source>
        <dbReference type="Proteomes" id="UP001300012"/>
    </source>
</evidence>
<dbReference type="EMBL" id="JANQBD010000017">
    <property type="protein sequence ID" value="MCR8633888.1"/>
    <property type="molecule type" value="Genomic_DNA"/>
</dbReference>
<evidence type="ECO:0000259" key="5">
    <source>
        <dbReference type="Pfam" id="PF04263"/>
    </source>
</evidence>
<name>A0ABT1YL33_9BACL</name>
<organism evidence="6 7">
    <name type="scientific">Paenibacillus radicis</name>
    <name type="common">ex Xue et al. 2023</name>
    <dbReference type="NCBI Taxonomy" id="2972489"/>
    <lineage>
        <taxon>Bacteria</taxon>
        <taxon>Bacillati</taxon>
        <taxon>Bacillota</taxon>
        <taxon>Bacilli</taxon>
        <taxon>Bacillales</taxon>
        <taxon>Paenibacillaceae</taxon>
        <taxon>Paenibacillus</taxon>
    </lineage>
</organism>
<protein>
    <submittedName>
        <fullName evidence="6">Cytokinetic ring protein SteA</fullName>
    </submittedName>
</protein>
<evidence type="ECO:0000256" key="4">
    <source>
        <dbReference type="ARBA" id="ARBA00022840"/>
    </source>
</evidence>
<keyword evidence="4" id="KW-0067">ATP-binding</keyword>
<keyword evidence="2" id="KW-0547">Nucleotide-binding</keyword>
<keyword evidence="3" id="KW-0418">Kinase</keyword>